<sequence length="133" mass="14455">MAEVVGLAAPMAGLVSLGLQVTNGIVTFVAYLDALETCQDDLASVKCQNDVFAATLNIVRATQSHFQSHQYGQAITLNIKSCEAELHALEELLTGLAPRRQRLKNGTGKLTYAFDRSKVQHGCTMPLKLFSLF</sequence>
<name>A0ABR1PRT6_9PEZI</name>
<dbReference type="Proteomes" id="UP001391051">
    <property type="component" value="Unassembled WGS sequence"/>
</dbReference>
<evidence type="ECO:0000313" key="1">
    <source>
        <dbReference type="EMBL" id="KAK7936738.1"/>
    </source>
</evidence>
<accession>A0ABR1PRT6</accession>
<dbReference type="EMBL" id="JAQQWE010000011">
    <property type="protein sequence ID" value="KAK7936738.1"/>
    <property type="molecule type" value="Genomic_DNA"/>
</dbReference>
<evidence type="ECO:0008006" key="3">
    <source>
        <dbReference type="Google" id="ProtNLM"/>
    </source>
</evidence>
<comment type="caution">
    <text evidence="1">The sequence shown here is derived from an EMBL/GenBank/DDBJ whole genome shotgun (WGS) entry which is preliminary data.</text>
</comment>
<organism evidence="1 2">
    <name type="scientific">Apiospora aurea</name>
    <dbReference type="NCBI Taxonomy" id="335848"/>
    <lineage>
        <taxon>Eukaryota</taxon>
        <taxon>Fungi</taxon>
        <taxon>Dikarya</taxon>
        <taxon>Ascomycota</taxon>
        <taxon>Pezizomycotina</taxon>
        <taxon>Sordariomycetes</taxon>
        <taxon>Xylariomycetidae</taxon>
        <taxon>Amphisphaeriales</taxon>
        <taxon>Apiosporaceae</taxon>
        <taxon>Apiospora</taxon>
    </lineage>
</organism>
<evidence type="ECO:0000313" key="2">
    <source>
        <dbReference type="Proteomes" id="UP001391051"/>
    </source>
</evidence>
<dbReference type="RefSeq" id="XP_066692487.1">
    <property type="nucleotide sequence ID" value="XM_066851398.1"/>
</dbReference>
<keyword evidence="2" id="KW-1185">Reference proteome</keyword>
<gene>
    <name evidence="1" type="ORF">PG986_015176</name>
</gene>
<protein>
    <recommendedName>
        <fullName evidence="3">Fungal N-terminal domain-containing protein</fullName>
    </recommendedName>
</protein>
<reference evidence="1 2" key="1">
    <citation type="submission" date="2023-01" db="EMBL/GenBank/DDBJ databases">
        <title>Analysis of 21 Apiospora genomes using comparative genomics revels a genus with tremendous synthesis potential of carbohydrate active enzymes and secondary metabolites.</title>
        <authorList>
            <person name="Sorensen T."/>
        </authorList>
    </citation>
    <scope>NUCLEOTIDE SEQUENCE [LARGE SCALE GENOMIC DNA]</scope>
    <source>
        <strain evidence="1 2">CBS 24483</strain>
    </source>
</reference>
<proteinExistence type="predicted"/>
<dbReference type="GeneID" id="92084460"/>